<keyword evidence="9 14" id="KW-0472">Membrane</keyword>
<organism evidence="15 16">
    <name type="scientific">Batillaria attramentaria</name>
    <dbReference type="NCBI Taxonomy" id="370345"/>
    <lineage>
        <taxon>Eukaryota</taxon>
        <taxon>Metazoa</taxon>
        <taxon>Spiralia</taxon>
        <taxon>Lophotrochozoa</taxon>
        <taxon>Mollusca</taxon>
        <taxon>Gastropoda</taxon>
        <taxon>Caenogastropoda</taxon>
        <taxon>Sorbeoconcha</taxon>
        <taxon>Cerithioidea</taxon>
        <taxon>Batillariidae</taxon>
        <taxon>Batillaria</taxon>
    </lineage>
</organism>
<feature type="transmembrane region" description="Helical" evidence="14">
    <location>
        <begin position="194"/>
        <end position="213"/>
    </location>
</feature>
<evidence type="ECO:0000256" key="8">
    <source>
        <dbReference type="ARBA" id="ARBA00023065"/>
    </source>
</evidence>
<evidence type="ECO:0000256" key="4">
    <source>
        <dbReference type="ARBA" id="ARBA00022475"/>
    </source>
</evidence>
<dbReference type="EMBL" id="JACVVK020000206">
    <property type="protein sequence ID" value="KAK7484707.1"/>
    <property type="molecule type" value="Genomic_DNA"/>
</dbReference>
<dbReference type="GO" id="GO:0005886">
    <property type="term" value="C:plasma membrane"/>
    <property type="evidence" value="ECO:0007669"/>
    <property type="project" value="UniProtKB-SubCell"/>
</dbReference>
<keyword evidence="4" id="KW-1003">Cell membrane</keyword>
<name>A0ABD0KCB4_9CAEN</name>
<dbReference type="Proteomes" id="UP001519460">
    <property type="component" value="Unassembled WGS sequence"/>
</dbReference>
<protein>
    <recommendedName>
        <fullName evidence="17">Sodium-coupled monocarboxylate transporter 1</fullName>
    </recommendedName>
</protein>
<proteinExistence type="inferred from homology"/>
<comment type="caution">
    <text evidence="15">The sequence shown here is derived from an EMBL/GenBank/DDBJ whole genome shotgun (WGS) entry which is preliminary data.</text>
</comment>
<evidence type="ECO:0000256" key="5">
    <source>
        <dbReference type="ARBA" id="ARBA00022692"/>
    </source>
</evidence>
<keyword evidence="16" id="KW-1185">Reference proteome</keyword>
<keyword evidence="11" id="KW-0739">Sodium transport</keyword>
<dbReference type="PANTHER" id="PTHR42985:SF45">
    <property type="entry name" value="SODIUM_IODIDE COTRANSPORTER-LIKE"/>
    <property type="match status" value="1"/>
</dbReference>
<keyword evidence="6 14" id="KW-1133">Transmembrane helix</keyword>
<dbReference type="GO" id="GO:0098660">
    <property type="term" value="P:inorganic ion transmembrane transport"/>
    <property type="evidence" value="ECO:0007669"/>
    <property type="project" value="UniProtKB-ARBA"/>
</dbReference>
<dbReference type="PROSITE" id="PS50283">
    <property type="entry name" value="NA_SOLUT_SYMP_3"/>
    <property type="match status" value="1"/>
</dbReference>
<comment type="catalytic activity">
    <reaction evidence="12">
        <text>iodide(out) + 2 Na(+)(out) = iodide(in) + 2 Na(+)(in)</text>
        <dbReference type="Rhea" id="RHEA:71207"/>
        <dbReference type="ChEBI" id="CHEBI:16382"/>
        <dbReference type="ChEBI" id="CHEBI:29101"/>
    </reaction>
</comment>
<evidence type="ECO:0000256" key="10">
    <source>
        <dbReference type="ARBA" id="ARBA00023180"/>
    </source>
</evidence>
<dbReference type="InterPro" id="IPR001734">
    <property type="entry name" value="Na/solute_symporter"/>
</dbReference>
<dbReference type="Gene3D" id="1.20.1730.10">
    <property type="entry name" value="Sodium/glucose cotransporter"/>
    <property type="match status" value="1"/>
</dbReference>
<gene>
    <name evidence="15" type="ORF">BaRGS_00024115</name>
</gene>
<dbReference type="GO" id="GO:0015075">
    <property type="term" value="F:monoatomic ion transmembrane transporter activity"/>
    <property type="evidence" value="ECO:0007669"/>
    <property type="project" value="UniProtKB-ARBA"/>
</dbReference>
<keyword evidence="8" id="KW-0406">Ion transport</keyword>
<dbReference type="InterPro" id="IPR018212">
    <property type="entry name" value="Na/solute_symporter_CS"/>
</dbReference>
<evidence type="ECO:0008006" key="17">
    <source>
        <dbReference type="Google" id="ProtNLM"/>
    </source>
</evidence>
<evidence type="ECO:0000256" key="7">
    <source>
        <dbReference type="ARBA" id="ARBA00023053"/>
    </source>
</evidence>
<evidence type="ECO:0000256" key="1">
    <source>
        <dbReference type="ARBA" id="ARBA00004651"/>
    </source>
</evidence>
<dbReference type="InterPro" id="IPR038377">
    <property type="entry name" value="Na/Glc_symporter_sf"/>
</dbReference>
<dbReference type="PROSITE" id="PS00456">
    <property type="entry name" value="NA_SOLUT_SYMP_1"/>
    <property type="match status" value="1"/>
</dbReference>
<evidence type="ECO:0000313" key="15">
    <source>
        <dbReference type="EMBL" id="KAK7484707.1"/>
    </source>
</evidence>
<feature type="transmembrane region" description="Helical" evidence="14">
    <location>
        <begin position="62"/>
        <end position="80"/>
    </location>
</feature>
<keyword evidence="10" id="KW-0325">Glycoprotein</keyword>
<evidence type="ECO:0000256" key="3">
    <source>
        <dbReference type="ARBA" id="ARBA00022448"/>
    </source>
</evidence>
<feature type="transmembrane region" description="Helical" evidence="14">
    <location>
        <begin position="23"/>
        <end position="42"/>
    </location>
</feature>
<evidence type="ECO:0000256" key="2">
    <source>
        <dbReference type="ARBA" id="ARBA00006434"/>
    </source>
</evidence>
<reference evidence="15 16" key="1">
    <citation type="journal article" date="2023" name="Sci. Data">
        <title>Genome assembly of the Korean intertidal mud-creeper Batillaria attramentaria.</title>
        <authorList>
            <person name="Patra A.K."/>
            <person name="Ho P.T."/>
            <person name="Jun S."/>
            <person name="Lee S.J."/>
            <person name="Kim Y."/>
            <person name="Won Y.J."/>
        </authorList>
    </citation>
    <scope>NUCLEOTIDE SEQUENCE [LARGE SCALE GENOMIC DNA]</scope>
    <source>
        <strain evidence="15">Wonlab-2016</strain>
    </source>
</reference>
<evidence type="ECO:0000313" key="16">
    <source>
        <dbReference type="Proteomes" id="UP001519460"/>
    </source>
</evidence>
<evidence type="ECO:0000256" key="11">
    <source>
        <dbReference type="ARBA" id="ARBA00023201"/>
    </source>
</evidence>
<feature type="transmembrane region" description="Helical" evidence="14">
    <location>
        <begin position="168"/>
        <end position="187"/>
    </location>
</feature>
<evidence type="ECO:0000256" key="12">
    <source>
        <dbReference type="ARBA" id="ARBA00036099"/>
    </source>
</evidence>
<dbReference type="AlphaFoldDB" id="A0ABD0KCB4"/>
<comment type="similarity">
    <text evidence="2 13">Belongs to the sodium:solute symporter (SSF) (TC 2.A.21) family.</text>
</comment>
<evidence type="ECO:0000256" key="14">
    <source>
        <dbReference type="SAM" id="Phobius"/>
    </source>
</evidence>
<feature type="transmembrane region" description="Helical" evidence="14">
    <location>
        <begin position="137"/>
        <end position="156"/>
    </location>
</feature>
<feature type="transmembrane region" description="Helical" evidence="14">
    <location>
        <begin position="92"/>
        <end position="116"/>
    </location>
</feature>
<evidence type="ECO:0000256" key="13">
    <source>
        <dbReference type="RuleBase" id="RU362091"/>
    </source>
</evidence>
<dbReference type="InterPro" id="IPR051163">
    <property type="entry name" value="Sodium:Solute_Symporter_SSF"/>
</dbReference>
<evidence type="ECO:0000256" key="9">
    <source>
        <dbReference type="ARBA" id="ARBA00023136"/>
    </source>
</evidence>
<feature type="transmembrane region" description="Helical" evidence="14">
    <location>
        <begin position="249"/>
        <end position="267"/>
    </location>
</feature>
<dbReference type="Pfam" id="PF00474">
    <property type="entry name" value="SSF"/>
    <property type="match status" value="1"/>
</dbReference>
<sequence length="286" mass="32036">MSRTEGEYSINTGVVRKFGTVDYVLFVLTLLISAGIGVFYAIWDRKRNTTQEFLLGGKKMNIFPVAMSLMVTFMSALTLLGNPAEIYNYNTMFWWLIVAFMVAMPGAAFIFIPFYYKLGVTSTFEYLEMRFNKPVRLLSSSLLILQTLLYMAFLLYAPSLALNAVTGINLWGSVVGMGFVVTFYTTLGGMKAVLWTDTFQAGVIYAGLLAVLIKGSMVQGGFGNAWDIANNRSRILFDDFSADPKTRHSVWSMVIGGFCFWVYLYGINQAQVQRCLSCPTVRKSQL</sequence>
<accession>A0ABD0KCB4</accession>
<dbReference type="GO" id="GO:0006814">
    <property type="term" value="P:sodium ion transport"/>
    <property type="evidence" value="ECO:0007669"/>
    <property type="project" value="UniProtKB-KW"/>
</dbReference>
<keyword evidence="3" id="KW-0813">Transport</keyword>
<dbReference type="PANTHER" id="PTHR42985">
    <property type="entry name" value="SODIUM-COUPLED MONOCARBOXYLATE TRANSPORTER"/>
    <property type="match status" value="1"/>
</dbReference>
<keyword evidence="7" id="KW-0915">Sodium</keyword>
<evidence type="ECO:0000256" key="6">
    <source>
        <dbReference type="ARBA" id="ARBA00022989"/>
    </source>
</evidence>
<comment type="subcellular location">
    <subcellularLocation>
        <location evidence="1">Cell membrane</location>
        <topology evidence="1">Multi-pass membrane protein</topology>
    </subcellularLocation>
</comment>
<keyword evidence="5 14" id="KW-0812">Transmembrane</keyword>